<proteinExistence type="predicted"/>
<dbReference type="Gene3D" id="2.60.120.380">
    <property type="match status" value="1"/>
</dbReference>
<evidence type="ECO:0000256" key="1">
    <source>
        <dbReference type="SAM" id="SignalP"/>
    </source>
</evidence>
<keyword evidence="1" id="KW-0732">Signal</keyword>
<dbReference type="EMBL" id="FWXO01000003">
    <property type="protein sequence ID" value="SMC62463.1"/>
    <property type="molecule type" value="Genomic_DNA"/>
</dbReference>
<reference evidence="2 3" key="1">
    <citation type="submission" date="2017-04" db="EMBL/GenBank/DDBJ databases">
        <authorList>
            <person name="Afonso C.L."/>
            <person name="Miller P.J."/>
            <person name="Scott M.A."/>
            <person name="Spackman E."/>
            <person name="Goraichik I."/>
            <person name="Dimitrov K.M."/>
            <person name="Suarez D.L."/>
            <person name="Swayne D.E."/>
        </authorList>
    </citation>
    <scope>NUCLEOTIDE SEQUENCE [LARGE SCALE GENOMIC DNA]</scope>
    <source>
        <strain evidence="2 3">DSM 21164</strain>
    </source>
</reference>
<dbReference type="RefSeq" id="WP_084061440.1">
    <property type="nucleotide sequence ID" value="NZ_FWXO01000003.1"/>
</dbReference>
<dbReference type="STRING" id="504486.SAMN05660703_2102"/>
<dbReference type="AlphaFoldDB" id="A0A1W2AP68"/>
<sequence>MKYFIAFIFILVLSNAVAQISPDCTTAIPICNNTPVNSGTNSYGVDDFNGANTSGCLEKTLSGAIESNSAWYRFRTNATGQLGFNISIDTSEDWDFALYRSSDCNNLGTPVRCNFKDNKDENSFIGVGEDPTGNTNNNGYEAWLSVTPGEDYYLLINNFSNINSGFSIQFSGNIFTTNPYDALDCSIISNLLGPPIAACEADYIELDATTSDALSYSWYKNLGSGFVQIAGESNPTLVILDSAEYRVVVARAAGNIISDVQVGFTPNPMANSVSNKEFCYDESSIDLNAVDAEVLGAQNPQEFVVSYHSTFSDAVNNVNGLDKNHPKSSGTETIYIRVTSFENPKCYDVSQDFNIVVSEEIIQDFPSIVYLCEDVSTAILGDDTPNANYTYLWDSGETSAVITASVAGTYTLTISTNTGGITCSESFTIELVISNAPVISNVIISDLQDNNTVTIETLEIGDYEYRIDNDAYQDSAFFENVLPGLHTVYVNDIKGCGIASETVVIVGFYKFFTPNGDGVNDNWTVEGLDTLDSPLLSIFDRYGKLIKQLNTSQPLWDGYYNGVQMPASDYWFQLSFLDANGERVLAKYINNHFALKR</sequence>
<dbReference type="InterPro" id="IPR026341">
    <property type="entry name" value="T9SS_type_B"/>
</dbReference>
<dbReference type="Pfam" id="PF13585">
    <property type="entry name" value="CHU_C"/>
    <property type="match status" value="1"/>
</dbReference>
<dbReference type="NCBIfam" id="TIGR04131">
    <property type="entry name" value="Bac_Flav_CTERM"/>
    <property type="match status" value="1"/>
</dbReference>
<feature type="signal peptide" evidence="1">
    <location>
        <begin position="1"/>
        <end position="18"/>
    </location>
</feature>
<evidence type="ECO:0000313" key="3">
    <source>
        <dbReference type="Proteomes" id="UP000192360"/>
    </source>
</evidence>
<dbReference type="Proteomes" id="UP000192360">
    <property type="component" value="Unassembled WGS sequence"/>
</dbReference>
<gene>
    <name evidence="2" type="ORF">SAMN05660703_2102</name>
</gene>
<name>A0A1W2AP68_9FLAO</name>
<accession>A0A1W2AP68</accession>
<evidence type="ECO:0000313" key="2">
    <source>
        <dbReference type="EMBL" id="SMC62463.1"/>
    </source>
</evidence>
<keyword evidence="3" id="KW-1185">Reference proteome</keyword>
<feature type="chain" id="PRO_5012303367" evidence="1">
    <location>
        <begin position="19"/>
        <end position="597"/>
    </location>
</feature>
<dbReference type="OrthoDB" id="9765926at2"/>
<protein>
    <submittedName>
        <fullName evidence="2">Gliding motility-associated C-terminal domain-containing protein</fullName>
    </submittedName>
</protein>
<organism evidence="2 3">
    <name type="scientific">Cellulophaga tyrosinoxydans</name>
    <dbReference type="NCBI Taxonomy" id="504486"/>
    <lineage>
        <taxon>Bacteria</taxon>
        <taxon>Pseudomonadati</taxon>
        <taxon>Bacteroidota</taxon>
        <taxon>Flavobacteriia</taxon>
        <taxon>Flavobacteriales</taxon>
        <taxon>Flavobacteriaceae</taxon>
        <taxon>Cellulophaga</taxon>
    </lineage>
</organism>